<evidence type="ECO:0008006" key="6">
    <source>
        <dbReference type="Google" id="ProtNLM"/>
    </source>
</evidence>
<keyword evidence="3" id="KW-1133">Transmembrane helix</keyword>
<gene>
    <name evidence="4" type="ORF">VTL71DRAFT_15913</name>
</gene>
<keyword evidence="3" id="KW-0472">Membrane</keyword>
<evidence type="ECO:0000256" key="1">
    <source>
        <dbReference type="ARBA" id="ARBA00004685"/>
    </source>
</evidence>
<protein>
    <recommendedName>
        <fullName evidence="6">Oxidase ustYa</fullName>
    </recommendedName>
</protein>
<dbReference type="PANTHER" id="PTHR33365">
    <property type="entry name" value="YALI0B05434P"/>
    <property type="match status" value="1"/>
</dbReference>
<sequence length="232" mass="27043">MFLLPKWSKTEGYDLSNQEDLDDAGVERRPKAPTHSKFSIYLRVLTTLVCFGVWTYFVGSTSYHGGIRRVAAEYQHQNLDVHMVHHTFHYDNSFSEPPTSNHIHRDYPWVDLYPKHGPYFNKSMDSSERWTFSVFHQLHCVNRLRHGYWRARTAAKGGKPLGDDQHDRMTSPMHIQHCLDYLRQSLMCHGDTTLEPDDPGINGAHGFGPQHNCKSWHQLLEETDKRVLHPHL</sequence>
<name>A0ABR4CE77_9HELO</name>
<evidence type="ECO:0000313" key="5">
    <source>
        <dbReference type="Proteomes" id="UP001595075"/>
    </source>
</evidence>
<reference evidence="4 5" key="1">
    <citation type="journal article" date="2024" name="Commun. Biol.">
        <title>Comparative genomic analysis of thermophilic fungi reveals convergent evolutionary adaptations and gene losses.</title>
        <authorList>
            <person name="Steindorff A.S."/>
            <person name="Aguilar-Pontes M.V."/>
            <person name="Robinson A.J."/>
            <person name="Andreopoulos B."/>
            <person name="LaButti K."/>
            <person name="Kuo A."/>
            <person name="Mondo S."/>
            <person name="Riley R."/>
            <person name="Otillar R."/>
            <person name="Haridas S."/>
            <person name="Lipzen A."/>
            <person name="Grimwood J."/>
            <person name="Schmutz J."/>
            <person name="Clum A."/>
            <person name="Reid I.D."/>
            <person name="Moisan M.C."/>
            <person name="Butler G."/>
            <person name="Nguyen T.T.M."/>
            <person name="Dewar K."/>
            <person name="Conant G."/>
            <person name="Drula E."/>
            <person name="Henrissat B."/>
            <person name="Hansel C."/>
            <person name="Singer S."/>
            <person name="Hutchinson M.I."/>
            <person name="de Vries R.P."/>
            <person name="Natvig D.O."/>
            <person name="Powell A.J."/>
            <person name="Tsang A."/>
            <person name="Grigoriev I.V."/>
        </authorList>
    </citation>
    <scope>NUCLEOTIDE SEQUENCE [LARGE SCALE GENOMIC DNA]</scope>
    <source>
        <strain evidence="4 5">CBS 494.80</strain>
    </source>
</reference>
<evidence type="ECO:0000313" key="4">
    <source>
        <dbReference type="EMBL" id="KAL2067817.1"/>
    </source>
</evidence>
<accession>A0ABR4CE77</accession>
<evidence type="ECO:0000256" key="2">
    <source>
        <dbReference type="ARBA" id="ARBA00035112"/>
    </source>
</evidence>
<dbReference type="PANTHER" id="PTHR33365:SF4">
    <property type="entry name" value="CYCLOCHLOROTINE BIOSYNTHESIS PROTEIN O"/>
    <property type="match status" value="1"/>
</dbReference>
<keyword evidence="5" id="KW-1185">Reference proteome</keyword>
<dbReference type="Proteomes" id="UP001595075">
    <property type="component" value="Unassembled WGS sequence"/>
</dbReference>
<proteinExistence type="inferred from homology"/>
<dbReference type="InterPro" id="IPR021765">
    <property type="entry name" value="UstYa-like"/>
</dbReference>
<comment type="caution">
    <text evidence="4">The sequence shown here is derived from an EMBL/GenBank/DDBJ whole genome shotgun (WGS) entry which is preliminary data.</text>
</comment>
<feature type="transmembrane region" description="Helical" evidence="3">
    <location>
        <begin position="40"/>
        <end position="59"/>
    </location>
</feature>
<evidence type="ECO:0000256" key="3">
    <source>
        <dbReference type="SAM" id="Phobius"/>
    </source>
</evidence>
<comment type="similarity">
    <text evidence="2">Belongs to the ustYa family.</text>
</comment>
<keyword evidence="3" id="KW-0812">Transmembrane</keyword>
<dbReference type="EMBL" id="JAZHXI010000009">
    <property type="protein sequence ID" value="KAL2067817.1"/>
    <property type="molecule type" value="Genomic_DNA"/>
</dbReference>
<organism evidence="4 5">
    <name type="scientific">Oculimacula yallundae</name>
    <dbReference type="NCBI Taxonomy" id="86028"/>
    <lineage>
        <taxon>Eukaryota</taxon>
        <taxon>Fungi</taxon>
        <taxon>Dikarya</taxon>
        <taxon>Ascomycota</taxon>
        <taxon>Pezizomycotina</taxon>
        <taxon>Leotiomycetes</taxon>
        <taxon>Helotiales</taxon>
        <taxon>Ploettnerulaceae</taxon>
        <taxon>Oculimacula</taxon>
    </lineage>
</organism>
<comment type="pathway">
    <text evidence="1">Mycotoxin biosynthesis.</text>
</comment>
<dbReference type="Pfam" id="PF11807">
    <property type="entry name" value="UstYa"/>
    <property type="match status" value="1"/>
</dbReference>